<dbReference type="Gramene" id="KQK96534">
    <property type="protein sequence ID" value="KQK96534"/>
    <property type="gene ID" value="SETIT_012533mg"/>
</dbReference>
<dbReference type="AlphaFoldDB" id="K3YE72"/>
<dbReference type="InterPro" id="IPR032675">
    <property type="entry name" value="LRR_dom_sf"/>
</dbReference>
<evidence type="ECO:0000313" key="2">
    <source>
        <dbReference type="Proteomes" id="UP000004995"/>
    </source>
</evidence>
<accession>K3YE72</accession>
<proteinExistence type="predicted"/>
<dbReference type="HOGENOM" id="CLU_1017074_0_0_1"/>
<reference evidence="2" key="1">
    <citation type="journal article" date="2012" name="Nat. Biotechnol.">
        <title>Reference genome sequence of the model plant Setaria.</title>
        <authorList>
            <person name="Bennetzen J.L."/>
            <person name="Schmutz J."/>
            <person name="Wang H."/>
            <person name="Percifield R."/>
            <person name="Hawkins J."/>
            <person name="Pontaroli A.C."/>
            <person name="Estep M."/>
            <person name="Feng L."/>
            <person name="Vaughn J.N."/>
            <person name="Grimwood J."/>
            <person name="Jenkins J."/>
            <person name="Barry K."/>
            <person name="Lindquist E."/>
            <person name="Hellsten U."/>
            <person name="Deshpande S."/>
            <person name="Wang X."/>
            <person name="Wu X."/>
            <person name="Mitros T."/>
            <person name="Triplett J."/>
            <person name="Yang X."/>
            <person name="Ye C.Y."/>
            <person name="Mauro-Herrera M."/>
            <person name="Wang L."/>
            <person name="Li P."/>
            <person name="Sharma M."/>
            <person name="Sharma R."/>
            <person name="Ronald P.C."/>
            <person name="Panaud O."/>
            <person name="Kellogg E.A."/>
            <person name="Brutnell T.P."/>
            <person name="Doust A.N."/>
            <person name="Tuskan G.A."/>
            <person name="Rokhsar D."/>
            <person name="Devos K.M."/>
        </authorList>
    </citation>
    <scope>NUCLEOTIDE SEQUENCE [LARGE SCALE GENOMIC DNA]</scope>
    <source>
        <strain evidence="2">cv. Yugu1</strain>
    </source>
</reference>
<organism evidence="1 2">
    <name type="scientific">Setaria italica</name>
    <name type="common">Foxtail millet</name>
    <name type="synonym">Panicum italicum</name>
    <dbReference type="NCBI Taxonomy" id="4555"/>
    <lineage>
        <taxon>Eukaryota</taxon>
        <taxon>Viridiplantae</taxon>
        <taxon>Streptophyta</taxon>
        <taxon>Embryophyta</taxon>
        <taxon>Tracheophyta</taxon>
        <taxon>Spermatophyta</taxon>
        <taxon>Magnoliopsida</taxon>
        <taxon>Liliopsida</taxon>
        <taxon>Poales</taxon>
        <taxon>Poaceae</taxon>
        <taxon>PACMAD clade</taxon>
        <taxon>Panicoideae</taxon>
        <taxon>Panicodae</taxon>
        <taxon>Paniceae</taxon>
        <taxon>Cenchrinae</taxon>
        <taxon>Setaria</taxon>
    </lineage>
</organism>
<reference evidence="1" key="2">
    <citation type="submission" date="2018-08" db="UniProtKB">
        <authorList>
            <consortium name="EnsemblPlants"/>
        </authorList>
    </citation>
    <scope>IDENTIFICATION</scope>
    <source>
        <strain evidence="1">Yugu1</strain>
    </source>
</reference>
<name>K3YE72_SETIT</name>
<dbReference type="EMBL" id="AGNK02004180">
    <property type="status" value="NOT_ANNOTATED_CDS"/>
    <property type="molecule type" value="Genomic_DNA"/>
</dbReference>
<dbReference type="SUPFAM" id="SSF52058">
    <property type="entry name" value="L domain-like"/>
    <property type="match status" value="1"/>
</dbReference>
<protein>
    <submittedName>
        <fullName evidence="1">Uncharacterized protein</fullName>
    </submittedName>
</protein>
<sequence length="274" mass="31750">MTQISITKKLPVEATKNLKQKLSRTSIRRRKRGAVAILGSWDRLELFKSRLQRRQATIAEEERGGELRPSLARLISALASSISRKSRHCSLSFIKKAHNHDNHYIVHDLLYEMAESVSNGEQFRIEDDFHVSIPRNVRHLYVNATNISKVCMSLVESQDLKKNLSLIICKHDAPSGERIPPDNFNKVLKETLYGILPDNIEHLVHLRYLDISQSRRFTSIPKSLFRLYHLQGFIPQSHCQHNIQKEQKKHISKVTADPVKILGSIWNFRHQNDR</sequence>
<evidence type="ECO:0000313" key="1">
    <source>
        <dbReference type="EnsemblPlants" id="KQK96534"/>
    </source>
</evidence>
<dbReference type="Proteomes" id="UP000004995">
    <property type="component" value="Unassembled WGS sequence"/>
</dbReference>
<dbReference type="Gene3D" id="3.80.10.10">
    <property type="entry name" value="Ribonuclease Inhibitor"/>
    <property type="match status" value="1"/>
</dbReference>
<keyword evidence="2" id="KW-1185">Reference proteome</keyword>
<dbReference type="InParanoid" id="K3YE72"/>
<dbReference type="EnsemblPlants" id="KQK96534">
    <property type="protein sequence ID" value="KQK96534"/>
    <property type="gene ID" value="SETIT_012533mg"/>
</dbReference>
<dbReference type="eggNOG" id="KOG4658">
    <property type="taxonomic scope" value="Eukaryota"/>
</dbReference>